<dbReference type="GO" id="GO:0006357">
    <property type="term" value="P:regulation of transcription by RNA polymerase II"/>
    <property type="evidence" value="ECO:0007669"/>
    <property type="project" value="TreeGrafter"/>
</dbReference>
<organism evidence="14 15">
    <name type="scientific">Artemisia annua</name>
    <name type="common">Sweet wormwood</name>
    <dbReference type="NCBI Taxonomy" id="35608"/>
    <lineage>
        <taxon>Eukaryota</taxon>
        <taxon>Viridiplantae</taxon>
        <taxon>Streptophyta</taxon>
        <taxon>Embryophyta</taxon>
        <taxon>Tracheophyta</taxon>
        <taxon>Spermatophyta</taxon>
        <taxon>Magnoliopsida</taxon>
        <taxon>eudicotyledons</taxon>
        <taxon>Gunneridae</taxon>
        <taxon>Pentapetalae</taxon>
        <taxon>asterids</taxon>
        <taxon>campanulids</taxon>
        <taxon>Asterales</taxon>
        <taxon>Asteraceae</taxon>
        <taxon>Asteroideae</taxon>
        <taxon>Anthemideae</taxon>
        <taxon>Artemisiinae</taxon>
        <taxon>Artemisia</taxon>
    </lineage>
</organism>
<reference evidence="14 15" key="1">
    <citation type="journal article" date="2018" name="Mol. Plant">
        <title>The genome of Artemisia annua provides insight into the evolution of Asteraceae family and artemisinin biosynthesis.</title>
        <authorList>
            <person name="Shen Q."/>
            <person name="Zhang L."/>
            <person name="Liao Z."/>
            <person name="Wang S."/>
            <person name="Yan T."/>
            <person name="Shi P."/>
            <person name="Liu M."/>
            <person name="Fu X."/>
            <person name="Pan Q."/>
            <person name="Wang Y."/>
            <person name="Lv Z."/>
            <person name="Lu X."/>
            <person name="Zhang F."/>
            <person name="Jiang W."/>
            <person name="Ma Y."/>
            <person name="Chen M."/>
            <person name="Hao X."/>
            <person name="Li L."/>
            <person name="Tang Y."/>
            <person name="Lv G."/>
            <person name="Zhou Y."/>
            <person name="Sun X."/>
            <person name="Brodelius P.E."/>
            <person name="Rose J.K.C."/>
            <person name="Tang K."/>
        </authorList>
    </citation>
    <scope>NUCLEOTIDE SEQUENCE [LARGE SCALE GENOMIC DNA]</scope>
    <source>
        <strain evidence="15">cv. Huhao1</strain>
        <tissue evidence="14">Leaf</tissue>
    </source>
</reference>
<evidence type="ECO:0000313" key="14">
    <source>
        <dbReference type="EMBL" id="PWA36283.1"/>
    </source>
</evidence>
<sequence>MEPYYKRSLSDSLFRSSSSNLRQQPVPLSMVCEDDDVAVEVGPDVDFPRPLDCLHGTPIPPFLSKTYDLVTDPELDQIISWSKTGASFIVWDPAAFARMVLPRNFKHNNFSSFVRQLNTYGFRKIHTDRWEFASESFLRGKKNLLKNIKRRRPTGSNSTTNEVGTTLSVEAEVEQLQKEKIEMMQEVMTLQQQQRGTNQYLESVNEQLQAAEDRQKQMVTSLARVFQTPRFKKGKGLISSPRNTRKFVKHDPVPVGDTVRNLDLVPLDVDFQELAQTEDPVVKEESVFDLDLEATPEYFISSPMNLVKQEDIWPSDFEKIGEVPSTSNEMWNDNGNYELPELGVEGGELSDFWNLEAASGAENILSSETNQYGF</sequence>
<evidence type="ECO:0000256" key="8">
    <source>
        <dbReference type="ARBA" id="ARBA00023242"/>
    </source>
</evidence>
<feature type="domain" description="HSF-type DNA-binding" evidence="13">
    <location>
        <begin position="101"/>
        <end position="125"/>
    </location>
</feature>
<dbReference type="FunFam" id="1.10.10.10:FF:000057">
    <property type="entry name" value="Heat shock transcription factor 1"/>
    <property type="match status" value="1"/>
</dbReference>
<dbReference type="EMBL" id="PKPP01018407">
    <property type="protein sequence ID" value="PWA36283.1"/>
    <property type="molecule type" value="Genomic_DNA"/>
</dbReference>
<feature type="coiled-coil region" evidence="12">
    <location>
        <begin position="166"/>
        <end position="221"/>
    </location>
</feature>
<dbReference type="InterPro" id="IPR036390">
    <property type="entry name" value="WH_DNA-bd_sf"/>
</dbReference>
<protein>
    <recommendedName>
        <fullName evidence="10">Heat stress transcription factor</fullName>
    </recommendedName>
</protein>
<dbReference type="GO" id="GO:0003700">
    <property type="term" value="F:DNA-binding transcription factor activity"/>
    <property type="evidence" value="ECO:0007669"/>
    <property type="project" value="InterPro"/>
</dbReference>
<evidence type="ECO:0000256" key="10">
    <source>
        <dbReference type="ARBA" id="ARBA00081483"/>
    </source>
</evidence>
<dbReference type="GO" id="GO:0005634">
    <property type="term" value="C:nucleus"/>
    <property type="evidence" value="ECO:0007669"/>
    <property type="project" value="UniProtKB-SubCell"/>
</dbReference>
<comment type="subcellular location">
    <subcellularLocation>
        <location evidence="1">Nucleus</location>
    </subcellularLocation>
</comment>
<evidence type="ECO:0000256" key="11">
    <source>
        <dbReference type="RuleBase" id="RU004020"/>
    </source>
</evidence>
<keyword evidence="6 14" id="KW-0238">DNA-binding</keyword>
<dbReference type="InterPro" id="IPR000232">
    <property type="entry name" value="HSF_DNA-bd"/>
</dbReference>
<dbReference type="OrthoDB" id="60033at2759"/>
<dbReference type="Pfam" id="PF00447">
    <property type="entry name" value="HSF_DNA-bind"/>
    <property type="match status" value="1"/>
</dbReference>
<dbReference type="PANTHER" id="PTHR10015:SF463">
    <property type="entry name" value="HEAT SHOCK TRANSCRIPTION FACTOR A3-RELATED"/>
    <property type="match status" value="1"/>
</dbReference>
<keyword evidence="12" id="KW-0175">Coiled coil</keyword>
<keyword evidence="7" id="KW-0804">Transcription</keyword>
<comment type="similarity">
    <text evidence="2 11">Belongs to the HSF family.</text>
</comment>
<evidence type="ECO:0000256" key="2">
    <source>
        <dbReference type="ARBA" id="ARBA00006403"/>
    </source>
</evidence>
<gene>
    <name evidence="14" type="ORF">CTI12_AA601410</name>
</gene>
<proteinExistence type="inferred from homology"/>
<dbReference type="GO" id="GO:0034605">
    <property type="term" value="P:cellular response to heat"/>
    <property type="evidence" value="ECO:0007669"/>
    <property type="project" value="TreeGrafter"/>
</dbReference>
<evidence type="ECO:0000256" key="9">
    <source>
        <dbReference type="ARBA" id="ARBA00055747"/>
    </source>
</evidence>
<evidence type="ECO:0000256" key="5">
    <source>
        <dbReference type="ARBA" id="ARBA00023016"/>
    </source>
</evidence>
<dbReference type="SMART" id="SM00415">
    <property type="entry name" value="HSF"/>
    <property type="match status" value="1"/>
</dbReference>
<keyword evidence="5 14" id="KW-0346">Stress response</keyword>
<keyword evidence="15" id="KW-1185">Reference proteome</keyword>
<evidence type="ECO:0000313" key="15">
    <source>
        <dbReference type="Proteomes" id="UP000245207"/>
    </source>
</evidence>
<evidence type="ECO:0000256" key="1">
    <source>
        <dbReference type="ARBA" id="ARBA00004123"/>
    </source>
</evidence>
<comment type="function">
    <text evidence="9">DNA-binding protein that specifically binds heat shock promoter elements (HSE) and activates transcription.</text>
</comment>
<dbReference type="AlphaFoldDB" id="A0A2U1KHZ6"/>
<dbReference type="PROSITE" id="PS00434">
    <property type="entry name" value="HSF_DOMAIN"/>
    <property type="match status" value="1"/>
</dbReference>
<dbReference type="InterPro" id="IPR036388">
    <property type="entry name" value="WH-like_DNA-bd_sf"/>
</dbReference>
<dbReference type="GO" id="GO:0000978">
    <property type="term" value="F:RNA polymerase II cis-regulatory region sequence-specific DNA binding"/>
    <property type="evidence" value="ECO:0007669"/>
    <property type="project" value="TreeGrafter"/>
</dbReference>
<dbReference type="Proteomes" id="UP000245207">
    <property type="component" value="Unassembled WGS sequence"/>
</dbReference>
<evidence type="ECO:0000256" key="3">
    <source>
        <dbReference type="ARBA" id="ARBA00022553"/>
    </source>
</evidence>
<keyword evidence="4" id="KW-0805">Transcription regulation</keyword>
<dbReference type="PANTHER" id="PTHR10015">
    <property type="entry name" value="HEAT SHOCK TRANSCRIPTION FACTOR"/>
    <property type="match status" value="1"/>
</dbReference>
<dbReference type="SUPFAM" id="SSF46785">
    <property type="entry name" value="Winged helix' DNA-binding domain"/>
    <property type="match status" value="1"/>
</dbReference>
<keyword evidence="3" id="KW-0597">Phosphoprotein</keyword>
<evidence type="ECO:0000256" key="6">
    <source>
        <dbReference type="ARBA" id="ARBA00023125"/>
    </source>
</evidence>
<dbReference type="STRING" id="35608.A0A2U1KHZ6"/>
<dbReference type="Gene3D" id="1.10.10.10">
    <property type="entry name" value="Winged helix-like DNA-binding domain superfamily/Winged helix DNA-binding domain"/>
    <property type="match status" value="1"/>
</dbReference>
<name>A0A2U1KHZ6_ARTAN</name>
<evidence type="ECO:0000256" key="12">
    <source>
        <dbReference type="SAM" id="Coils"/>
    </source>
</evidence>
<evidence type="ECO:0000256" key="7">
    <source>
        <dbReference type="ARBA" id="ARBA00023163"/>
    </source>
</evidence>
<dbReference type="PRINTS" id="PR00056">
    <property type="entry name" value="HSFDOMAIN"/>
</dbReference>
<comment type="caution">
    <text evidence="14">The sequence shown here is derived from an EMBL/GenBank/DDBJ whole genome shotgun (WGS) entry which is preliminary data.</text>
</comment>
<evidence type="ECO:0000259" key="13">
    <source>
        <dbReference type="PROSITE" id="PS00434"/>
    </source>
</evidence>
<keyword evidence="8" id="KW-0539">Nucleus</keyword>
<evidence type="ECO:0000256" key="4">
    <source>
        <dbReference type="ARBA" id="ARBA00023015"/>
    </source>
</evidence>
<accession>A0A2U1KHZ6</accession>